<dbReference type="InterPro" id="IPR008969">
    <property type="entry name" value="CarboxyPept-like_regulatory"/>
</dbReference>
<dbReference type="EMBL" id="LT906449">
    <property type="protein sequence ID" value="SNV14971.1"/>
    <property type="molecule type" value="Genomic_DNA"/>
</dbReference>
<dbReference type="Gene3D" id="2.170.130.10">
    <property type="entry name" value="TonB-dependent receptor, plug domain"/>
    <property type="match status" value="1"/>
</dbReference>
<dbReference type="RefSeq" id="WP_236853723.1">
    <property type="nucleotide sequence ID" value="NZ_CP014227.1"/>
</dbReference>
<keyword evidence="1" id="KW-0813">Transport</keyword>
<reference evidence="4 5" key="1">
    <citation type="submission" date="2017-06" db="EMBL/GenBank/DDBJ databases">
        <authorList>
            <consortium name="Pathogen Informatics"/>
        </authorList>
    </citation>
    <scope>NUCLEOTIDE SEQUENCE [LARGE SCALE GENOMIC DNA]</scope>
    <source>
        <strain evidence="4 5">NCTC12947</strain>
    </source>
</reference>
<keyword evidence="1" id="KW-0472">Membrane</keyword>
<feature type="domain" description="TonB-dependent receptor plug" evidence="3">
    <location>
        <begin position="125"/>
        <end position="181"/>
    </location>
</feature>
<dbReference type="InterPro" id="IPR037066">
    <property type="entry name" value="Plug_dom_sf"/>
</dbReference>
<dbReference type="Gene3D" id="2.60.40.1120">
    <property type="entry name" value="Carboxypeptidase-like, regulatory domain"/>
    <property type="match status" value="1"/>
</dbReference>
<organism evidence="4 5">
    <name type="scientific">Capnocytophaga haemolytica</name>
    <dbReference type="NCBI Taxonomy" id="45243"/>
    <lineage>
        <taxon>Bacteria</taxon>
        <taxon>Pseudomonadati</taxon>
        <taxon>Bacteroidota</taxon>
        <taxon>Flavobacteriia</taxon>
        <taxon>Flavobacteriales</taxon>
        <taxon>Flavobacteriaceae</taxon>
        <taxon>Capnocytophaga</taxon>
    </lineage>
</organism>
<dbReference type="SUPFAM" id="SSF49464">
    <property type="entry name" value="Carboxypeptidase regulatory domain-like"/>
    <property type="match status" value="1"/>
</dbReference>
<evidence type="ECO:0000313" key="4">
    <source>
        <dbReference type="EMBL" id="SNV14971.1"/>
    </source>
</evidence>
<dbReference type="Pfam" id="PF13715">
    <property type="entry name" value="CarbopepD_reg_2"/>
    <property type="match status" value="1"/>
</dbReference>
<evidence type="ECO:0000259" key="3">
    <source>
        <dbReference type="Pfam" id="PF07715"/>
    </source>
</evidence>
<keyword evidence="2" id="KW-0732">Signal</keyword>
<dbReference type="GO" id="GO:0009279">
    <property type="term" value="C:cell outer membrane"/>
    <property type="evidence" value="ECO:0007669"/>
    <property type="project" value="UniProtKB-SubCell"/>
</dbReference>
<dbReference type="Proteomes" id="UP000215539">
    <property type="component" value="Chromosome 1"/>
</dbReference>
<comment type="similarity">
    <text evidence="1">Belongs to the TonB-dependent receptor family.</text>
</comment>
<evidence type="ECO:0000313" key="5">
    <source>
        <dbReference type="Proteomes" id="UP000215539"/>
    </source>
</evidence>
<keyword evidence="4" id="KW-0675">Receptor</keyword>
<name>A0AAX2GZW9_9FLAO</name>
<evidence type="ECO:0000256" key="1">
    <source>
        <dbReference type="PROSITE-ProRule" id="PRU01360"/>
    </source>
</evidence>
<keyword evidence="1" id="KW-0812">Transmembrane</keyword>
<keyword evidence="1" id="KW-0998">Cell outer membrane</keyword>
<gene>
    <name evidence="4" type="ORF">SAMEA44541418_01961</name>
</gene>
<comment type="subcellular location">
    <subcellularLocation>
        <location evidence="1">Cell outer membrane</location>
        <topology evidence="1">Multi-pass membrane protein</topology>
    </subcellularLocation>
</comment>
<sequence length="186" mass="19916">MYKLKTFIALFIGVCMGLTSLQAAPLQHQQVSKKTITGKVLDEDNMPLMGATVQEVGTKNGVVTDFDGNYKITLTKENATLKISYIGYQTVSVAVKGQSVINVQLKSESLNLDQVVVVGYGKQKKESVTGAISTMKGKEITESNVANLSNALVGRIAGVSSTQASGEPGRNATTIRIRGVEHLQLR</sequence>
<dbReference type="Pfam" id="PF07715">
    <property type="entry name" value="Plug"/>
    <property type="match status" value="1"/>
</dbReference>
<dbReference type="InterPro" id="IPR012910">
    <property type="entry name" value="Plug_dom"/>
</dbReference>
<proteinExistence type="inferred from homology"/>
<protein>
    <submittedName>
        <fullName evidence="4">Outer membrane cobalamin receptor protein</fullName>
    </submittedName>
</protein>
<evidence type="ECO:0000256" key="2">
    <source>
        <dbReference type="SAM" id="SignalP"/>
    </source>
</evidence>
<feature type="chain" id="PRO_5043556117" evidence="2">
    <location>
        <begin position="24"/>
        <end position="186"/>
    </location>
</feature>
<dbReference type="AlphaFoldDB" id="A0AAX2GZW9"/>
<dbReference type="PROSITE" id="PS52016">
    <property type="entry name" value="TONB_DEPENDENT_REC_3"/>
    <property type="match status" value="1"/>
</dbReference>
<dbReference type="FunFam" id="2.60.40.1120:FF:000003">
    <property type="entry name" value="Outer membrane protein Omp121"/>
    <property type="match status" value="1"/>
</dbReference>
<dbReference type="InterPro" id="IPR039426">
    <property type="entry name" value="TonB-dep_rcpt-like"/>
</dbReference>
<dbReference type="SUPFAM" id="SSF56935">
    <property type="entry name" value="Porins"/>
    <property type="match status" value="1"/>
</dbReference>
<keyword evidence="1" id="KW-1134">Transmembrane beta strand</keyword>
<feature type="signal peptide" evidence="2">
    <location>
        <begin position="1"/>
        <end position="23"/>
    </location>
</feature>
<accession>A0AAX2GZW9</accession>